<organism evidence="1 2">
    <name type="scientific">Paenibacillus xylanexedens</name>
    <dbReference type="NCBI Taxonomy" id="528191"/>
    <lineage>
        <taxon>Bacteria</taxon>
        <taxon>Bacillati</taxon>
        <taxon>Bacillota</taxon>
        <taxon>Bacilli</taxon>
        <taxon>Bacillales</taxon>
        <taxon>Paenibacillaceae</taxon>
        <taxon>Paenibacillus</taxon>
    </lineage>
</organism>
<sequence length="40" mass="4877">MQKGDVPQVMNMTEASIYWRNYFLTNYTSVIRFNFHRAVF</sequence>
<protein>
    <submittedName>
        <fullName evidence="1">Uncharacterized protein</fullName>
    </submittedName>
</protein>
<comment type="caution">
    <text evidence="1">The sequence shown here is derived from an EMBL/GenBank/DDBJ whole genome shotgun (WGS) entry which is preliminary data.</text>
</comment>
<dbReference type="Proteomes" id="UP000810207">
    <property type="component" value="Unassembled WGS sequence"/>
</dbReference>
<name>A0ABS4S174_PAEXY</name>
<gene>
    <name evidence="1" type="ORF">J2Z28_005582</name>
</gene>
<evidence type="ECO:0000313" key="2">
    <source>
        <dbReference type="Proteomes" id="UP000810207"/>
    </source>
</evidence>
<proteinExistence type="predicted"/>
<reference evidence="1 2" key="1">
    <citation type="submission" date="2021-03" db="EMBL/GenBank/DDBJ databases">
        <title>Genomic Encyclopedia of Type Strains, Phase IV (KMG-IV): sequencing the most valuable type-strain genomes for metagenomic binning, comparative biology and taxonomic classification.</title>
        <authorList>
            <person name="Goeker M."/>
        </authorList>
    </citation>
    <scope>NUCLEOTIDE SEQUENCE [LARGE SCALE GENOMIC DNA]</scope>
    <source>
        <strain evidence="1 2">DSM 21292</strain>
    </source>
</reference>
<dbReference type="EMBL" id="JAGIKV010000029">
    <property type="protein sequence ID" value="MBP2248888.1"/>
    <property type="molecule type" value="Genomic_DNA"/>
</dbReference>
<evidence type="ECO:0000313" key="1">
    <source>
        <dbReference type="EMBL" id="MBP2248888.1"/>
    </source>
</evidence>
<accession>A0ABS4S174</accession>
<keyword evidence="2" id="KW-1185">Reference proteome</keyword>